<evidence type="ECO:0000256" key="5">
    <source>
        <dbReference type="ARBA" id="ARBA00022840"/>
    </source>
</evidence>
<evidence type="ECO:0000256" key="1">
    <source>
        <dbReference type="ARBA" id="ARBA00005715"/>
    </source>
</evidence>
<keyword evidence="4" id="KW-0418">Kinase</keyword>
<keyword evidence="10" id="KW-1185">Reference proteome</keyword>
<dbReference type="AlphaFoldDB" id="A0A9W6KYT3"/>
<organism evidence="9 10">
    <name type="scientific">Dactylosporangium matsuzakiense</name>
    <dbReference type="NCBI Taxonomy" id="53360"/>
    <lineage>
        <taxon>Bacteria</taxon>
        <taxon>Bacillati</taxon>
        <taxon>Actinomycetota</taxon>
        <taxon>Actinomycetes</taxon>
        <taxon>Micromonosporales</taxon>
        <taxon>Micromonosporaceae</taxon>
        <taxon>Dactylosporangium</taxon>
    </lineage>
</organism>
<evidence type="ECO:0000259" key="8">
    <source>
        <dbReference type="Pfam" id="PF17042"/>
    </source>
</evidence>
<dbReference type="InterPro" id="IPR031475">
    <property type="entry name" value="NBD_C"/>
</dbReference>
<dbReference type="InterPro" id="IPR010737">
    <property type="entry name" value="4-carb_acid_sugar_kinase_N"/>
</dbReference>
<keyword evidence="2" id="KW-0808">Transferase</keyword>
<comment type="similarity">
    <text evidence="1">Belongs to the four-carbon acid sugar kinase family.</text>
</comment>
<evidence type="ECO:0000313" key="10">
    <source>
        <dbReference type="Proteomes" id="UP001143480"/>
    </source>
</evidence>
<accession>A0A9W6KYT3</accession>
<evidence type="ECO:0000256" key="6">
    <source>
        <dbReference type="ARBA" id="ARBA00023277"/>
    </source>
</evidence>
<keyword evidence="5" id="KW-0067">ATP-binding</keyword>
<reference evidence="9" key="2">
    <citation type="submission" date="2023-01" db="EMBL/GenBank/DDBJ databases">
        <authorList>
            <person name="Sun Q."/>
            <person name="Evtushenko L."/>
        </authorList>
    </citation>
    <scope>NUCLEOTIDE SEQUENCE</scope>
    <source>
        <strain evidence="9">VKM Ac-1321</strain>
    </source>
</reference>
<dbReference type="Gene3D" id="3.40.980.20">
    <property type="entry name" value="Four-carbon acid sugar kinase, nucleotide binding domain"/>
    <property type="match status" value="1"/>
</dbReference>
<keyword evidence="6" id="KW-0119">Carbohydrate metabolism</keyword>
<dbReference type="InterPro" id="IPR042213">
    <property type="entry name" value="NBD_C_sf"/>
</dbReference>
<dbReference type="GO" id="GO:0005524">
    <property type="term" value="F:ATP binding"/>
    <property type="evidence" value="ECO:0007669"/>
    <property type="project" value="UniProtKB-KW"/>
</dbReference>
<reference evidence="9" key="1">
    <citation type="journal article" date="2014" name="Int. J. Syst. Evol. Microbiol.">
        <title>Complete genome sequence of Corynebacterium casei LMG S-19264T (=DSM 44701T), isolated from a smear-ripened cheese.</title>
        <authorList>
            <consortium name="US DOE Joint Genome Institute (JGI-PGF)"/>
            <person name="Walter F."/>
            <person name="Albersmeier A."/>
            <person name="Kalinowski J."/>
            <person name="Ruckert C."/>
        </authorList>
    </citation>
    <scope>NUCLEOTIDE SEQUENCE</scope>
    <source>
        <strain evidence="9">VKM Ac-1321</strain>
    </source>
</reference>
<dbReference type="Gene3D" id="3.40.50.10840">
    <property type="entry name" value="Putative sugar-binding, N-terminal domain"/>
    <property type="match status" value="1"/>
</dbReference>
<evidence type="ECO:0000313" key="9">
    <source>
        <dbReference type="EMBL" id="GLL07929.1"/>
    </source>
</evidence>
<feature type="domain" description="Four-carbon acid sugar kinase nucleotide binding" evidence="8">
    <location>
        <begin position="234"/>
        <end position="377"/>
    </location>
</feature>
<dbReference type="Pfam" id="PF17042">
    <property type="entry name" value="NBD_C"/>
    <property type="match status" value="1"/>
</dbReference>
<protein>
    <recommendedName>
        <fullName evidence="11">Four-carbon acid sugar kinase family protein</fullName>
    </recommendedName>
</protein>
<comment type="caution">
    <text evidence="9">The sequence shown here is derived from an EMBL/GenBank/DDBJ whole genome shotgun (WGS) entry which is preliminary data.</text>
</comment>
<dbReference type="Pfam" id="PF07005">
    <property type="entry name" value="SBD_N"/>
    <property type="match status" value="1"/>
</dbReference>
<evidence type="ECO:0000256" key="3">
    <source>
        <dbReference type="ARBA" id="ARBA00022741"/>
    </source>
</evidence>
<dbReference type="EMBL" id="BSFP01000117">
    <property type="protein sequence ID" value="GLL07929.1"/>
    <property type="molecule type" value="Genomic_DNA"/>
</dbReference>
<evidence type="ECO:0008006" key="11">
    <source>
        <dbReference type="Google" id="ProtNLM"/>
    </source>
</evidence>
<name>A0A9W6KYT3_9ACTN</name>
<dbReference type="SUPFAM" id="SSF142764">
    <property type="entry name" value="YgbK-like"/>
    <property type="match status" value="1"/>
</dbReference>
<gene>
    <name evidence="9" type="ORF">GCM10017581_096880</name>
</gene>
<dbReference type="Proteomes" id="UP001143480">
    <property type="component" value="Unassembled WGS sequence"/>
</dbReference>
<sequence length="387" mass="39043">MTVVVLDDDPTGTQCAAGVEVLLRPAAVGPLPPGSACVYVLTNTRALTRDAAFALVAGLRERIGPGHHLVLRGDSTLRGHVFAEMGALGLRRGVGLIVPAYPAAGRVTVGGVHYLTAGGAAVNVADTEFARDPVFGFTARTMTDWVHELGGRRPVTLVRRGGPLRAALLETPDGGVVIPDVECAADHAPIVAGLAAARAAGRHVVVRCAAPLAARIGGVPGRLVRPSARAGRLLVVCGSHTAAATAQLDDLGLPRLELPTDGAGAPAPAIVAQALQRLATTGIAVVTTERRRRAEHGSLADGAAVMAGLMAVTRAVAPAIDAVISKGGITSAEVATTGLGGAVATVHGQLETGIPLWEVGGVPLAVVPGNIGDAGTLARMVGYFSAR</sequence>
<evidence type="ECO:0000256" key="4">
    <source>
        <dbReference type="ARBA" id="ARBA00022777"/>
    </source>
</evidence>
<evidence type="ECO:0000256" key="2">
    <source>
        <dbReference type="ARBA" id="ARBA00022679"/>
    </source>
</evidence>
<keyword evidence="3" id="KW-0547">Nucleotide-binding</keyword>
<dbReference type="GO" id="GO:0016301">
    <property type="term" value="F:kinase activity"/>
    <property type="evidence" value="ECO:0007669"/>
    <property type="project" value="UniProtKB-KW"/>
</dbReference>
<feature type="domain" description="Four-carbon acid sugar kinase N-terminal" evidence="7">
    <location>
        <begin position="4"/>
        <end position="214"/>
    </location>
</feature>
<evidence type="ECO:0000259" key="7">
    <source>
        <dbReference type="Pfam" id="PF07005"/>
    </source>
</evidence>
<dbReference type="InterPro" id="IPR037051">
    <property type="entry name" value="4-carb_acid_sugar_kinase_N_sf"/>
</dbReference>
<proteinExistence type="inferred from homology"/>